<dbReference type="InterPro" id="IPR002563">
    <property type="entry name" value="Flavin_Rdtase-like_dom"/>
</dbReference>
<keyword evidence="2" id="KW-0560">Oxidoreductase</keyword>
<dbReference type="InterPro" id="IPR050268">
    <property type="entry name" value="NADH-dep_flavin_reductase"/>
</dbReference>
<dbReference type="EMBL" id="JAADZU010000058">
    <property type="protein sequence ID" value="NDK91151.1"/>
    <property type="molecule type" value="Genomic_DNA"/>
</dbReference>
<proteinExistence type="inferred from homology"/>
<dbReference type="SUPFAM" id="SSF50475">
    <property type="entry name" value="FMN-binding split barrel"/>
    <property type="match status" value="1"/>
</dbReference>
<evidence type="ECO:0000313" key="5">
    <source>
        <dbReference type="Proteomes" id="UP000466307"/>
    </source>
</evidence>
<protein>
    <submittedName>
        <fullName evidence="4">4-hydroxyphenylacetate 3-monooxygenase reductase subunit</fullName>
    </submittedName>
</protein>
<comment type="caution">
    <text evidence="4">The sequence shown here is derived from an EMBL/GenBank/DDBJ whole genome shotgun (WGS) entry which is preliminary data.</text>
</comment>
<evidence type="ECO:0000256" key="2">
    <source>
        <dbReference type="ARBA" id="ARBA00023002"/>
    </source>
</evidence>
<keyword evidence="5" id="KW-1185">Reference proteome</keyword>
<gene>
    <name evidence="4" type="ORF">GYA93_16395</name>
</gene>
<dbReference type="InterPro" id="IPR012349">
    <property type="entry name" value="Split_barrel_FMN-bd"/>
</dbReference>
<dbReference type="GO" id="GO:0004497">
    <property type="term" value="F:monooxygenase activity"/>
    <property type="evidence" value="ECO:0007669"/>
    <property type="project" value="UniProtKB-KW"/>
</dbReference>
<dbReference type="Gene3D" id="2.30.110.10">
    <property type="entry name" value="Electron Transport, Fmn-binding Protein, Chain A"/>
    <property type="match status" value="1"/>
</dbReference>
<dbReference type="RefSeq" id="WP_053776712.1">
    <property type="nucleotide sequence ID" value="NZ_JAADZU010000058.1"/>
</dbReference>
<organism evidence="4 5">
    <name type="scientific">Gordonia desulfuricans</name>
    <dbReference type="NCBI Taxonomy" id="89051"/>
    <lineage>
        <taxon>Bacteria</taxon>
        <taxon>Bacillati</taxon>
        <taxon>Actinomycetota</taxon>
        <taxon>Actinomycetes</taxon>
        <taxon>Mycobacteriales</taxon>
        <taxon>Gordoniaceae</taxon>
        <taxon>Gordonia</taxon>
    </lineage>
</organism>
<dbReference type="PANTHER" id="PTHR30466">
    <property type="entry name" value="FLAVIN REDUCTASE"/>
    <property type="match status" value="1"/>
</dbReference>
<dbReference type="PANTHER" id="PTHR30466:SF1">
    <property type="entry name" value="FMN REDUCTASE (NADH) RUTF"/>
    <property type="match status" value="1"/>
</dbReference>
<dbReference type="AlphaFoldDB" id="A0A7K3LT07"/>
<evidence type="ECO:0000256" key="1">
    <source>
        <dbReference type="ARBA" id="ARBA00008898"/>
    </source>
</evidence>
<dbReference type="GO" id="GO:0006208">
    <property type="term" value="P:pyrimidine nucleobase catabolic process"/>
    <property type="evidence" value="ECO:0007669"/>
    <property type="project" value="TreeGrafter"/>
</dbReference>
<dbReference type="Proteomes" id="UP000466307">
    <property type="component" value="Unassembled WGS sequence"/>
</dbReference>
<accession>A0A7K3LT07</accession>
<keyword evidence="4" id="KW-0503">Monooxygenase</keyword>
<dbReference type="SMART" id="SM00903">
    <property type="entry name" value="Flavin_Reduct"/>
    <property type="match status" value="1"/>
</dbReference>
<evidence type="ECO:0000259" key="3">
    <source>
        <dbReference type="SMART" id="SM00903"/>
    </source>
</evidence>
<dbReference type="GO" id="GO:0042602">
    <property type="term" value="F:riboflavin reductase (NADPH) activity"/>
    <property type="evidence" value="ECO:0007669"/>
    <property type="project" value="TreeGrafter"/>
</dbReference>
<dbReference type="GO" id="GO:0010181">
    <property type="term" value="F:FMN binding"/>
    <property type="evidence" value="ECO:0007669"/>
    <property type="project" value="InterPro"/>
</dbReference>
<name>A0A7K3LT07_9ACTN</name>
<evidence type="ECO:0000313" key="4">
    <source>
        <dbReference type="EMBL" id="NDK91151.1"/>
    </source>
</evidence>
<comment type="similarity">
    <text evidence="1">Belongs to the non-flavoprotein flavin reductase family.</text>
</comment>
<dbReference type="Pfam" id="PF01613">
    <property type="entry name" value="Flavin_Reduct"/>
    <property type="match status" value="1"/>
</dbReference>
<reference evidence="4 5" key="1">
    <citation type="submission" date="2020-01" db="EMBL/GenBank/DDBJ databases">
        <title>Investigation of new actinobacteria for the biodesulphurisation of diesel fuel.</title>
        <authorList>
            <person name="Athi Narayanan S.M."/>
        </authorList>
    </citation>
    <scope>NUCLEOTIDE SEQUENCE [LARGE SCALE GENOMIC DNA]</scope>
    <source>
        <strain evidence="4 5">213E</strain>
    </source>
</reference>
<feature type="domain" description="Flavin reductase like" evidence="3">
    <location>
        <begin position="16"/>
        <end position="163"/>
    </location>
</feature>
<sequence length="165" mass="17238">MTAELSPTQLAFRGAMANLSAGVGVVTTDGEHGRAGTTVTALCSVTDSPPTMAVCVNQTATAHDAFVSNGRIGINVLGQEQQDVALIFANATDIPREKRFDDERWDLAGHGVPVLEGSMASLVGRISTVAQHGSHSVLFVEIDTVLTSADGGGLVYFQREFHAVG</sequence>